<evidence type="ECO:0000313" key="5">
    <source>
        <dbReference type="EMBL" id="TFY81135.1"/>
    </source>
</evidence>
<dbReference type="InterPro" id="IPR012677">
    <property type="entry name" value="Nucleotide-bd_a/b_plait_sf"/>
</dbReference>
<feature type="compositionally biased region" description="Basic and acidic residues" evidence="3">
    <location>
        <begin position="580"/>
        <end position="607"/>
    </location>
</feature>
<evidence type="ECO:0000313" key="6">
    <source>
        <dbReference type="Proteomes" id="UP000298061"/>
    </source>
</evidence>
<dbReference type="PANTHER" id="PTHR23003">
    <property type="entry name" value="RNA RECOGNITION MOTIF RRM DOMAIN CONTAINING PROTEIN"/>
    <property type="match status" value="1"/>
</dbReference>
<sequence>MDEADALEALSNVLTALAENTYDFSLHVQHINLATAAGLEDQVQDAREMMTKYWASPEDVWLPLIEAKEKALDLNTPEGIQQILDLYERAETDYLSIPILHRHVDFLISRHAQLQESGVVSNNPEDAFSSVWTRHAMDAVVEKGLNHMSRGSELWEAQRDWELAKLETASPEESIDNLHLDRLQQPHADHEQTFQSYSTFTTNYQPPQDYETLLVAASKLRSKAAKIYEWREQYESTLAQADYSLAAYNHYVSYERRARKPELSILSGIYERAVAEAAKRRFAGEAGAEDALASFWLGYADALRIHKADQDSQLSVLQRGLRSIPASGELWAKYFRFLESNQELIDAGQVESIPAAYERAISTGLFSKDPEQLVPLVLARASYEKRRIALEARDEEGALPRLYQLLENSIELVRQASKAGDPRYRLEKFLAHLHDENQEYAEAAEVWGDAADHYKTSYLACIAYTEALARFDPSQASRVFQSIANKDLDWPEAVWEAWIAHEIAHGSVTSLESSLDWIDRARARVNGKRAKEAERASYQAMQIAAEQQAAQVPVTATMVPTENGVGAMDVDAVPPQAETTGKRKAEESLGKEDSKKARMEESPQPLKRDRENCTVFVGELPPGTTEDDLIKLFKDCGKIREVKLTQLPNALVATVEFLERDSVPAALTKDKKRVHDQEIAVHMAWESTLYVTNFPEKADDAFVRSLFGKYANKECMQSVAKAALELHGQELEPGMPLSVLISNPVRKKERSDADADAKEVYVAGLSKFATKEDLQKLFNTYGTVKEIRMPTDAQSHAKGFAFVEFENERAAAAALNANNQELKNRRIAVTLADTRVRSRKREEAESGLGKQADIRSRSVRIRGLPAGAQEGLLQQELEKHAAVARVEVFTDKNEAVAELKTPADAGKLLLRPDPIVFGGKPLQISEVDSAGGPRASAAGPSAKGFVPRAALSRPRAGLGHKKKPAPVAAGSRPAPPAGPSQTPASGKGQNDFRNMLMGGK</sequence>
<dbReference type="PROSITE" id="PS50102">
    <property type="entry name" value="RRM"/>
    <property type="match status" value="2"/>
</dbReference>
<dbReference type="Pfam" id="PF23240">
    <property type="entry name" value="HAT_PRP39_N"/>
    <property type="match status" value="1"/>
</dbReference>
<dbReference type="Gene3D" id="1.25.40.10">
    <property type="entry name" value="Tetratricopeptide repeat domain"/>
    <property type="match status" value="2"/>
</dbReference>
<name>A0A4Z0A318_9AGAM</name>
<dbReference type="CDD" id="cd00590">
    <property type="entry name" value="RRM_SF"/>
    <property type="match status" value="1"/>
</dbReference>
<dbReference type="InterPro" id="IPR050374">
    <property type="entry name" value="RRT5_SRSF_SR"/>
</dbReference>
<dbReference type="EMBL" id="SFCI01000246">
    <property type="protein sequence ID" value="TFY81135.1"/>
    <property type="molecule type" value="Genomic_DNA"/>
</dbReference>
<evidence type="ECO:0000256" key="3">
    <source>
        <dbReference type="SAM" id="MobiDB-lite"/>
    </source>
</evidence>
<feature type="region of interest" description="Disordered" evidence="3">
    <location>
        <begin position="927"/>
        <end position="1000"/>
    </location>
</feature>
<dbReference type="SUPFAM" id="SSF54928">
    <property type="entry name" value="RNA-binding domain, RBD"/>
    <property type="match status" value="2"/>
</dbReference>
<dbReference type="STRING" id="135208.A0A4Z0A318"/>
<dbReference type="Pfam" id="PF00076">
    <property type="entry name" value="RRM_1"/>
    <property type="match status" value="2"/>
</dbReference>
<dbReference type="InterPro" id="IPR034397">
    <property type="entry name" value="Prp24_RRM1"/>
</dbReference>
<keyword evidence="6" id="KW-1185">Reference proteome</keyword>
<reference evidence="5 6" key="1">
    <citation type="submission" date="2019-02" db="EMBL/GenBank/DDBJ databases">
        <title>Genome sequencing of the rare red list fungi Hericium alpestre (H. flagellum).</title>
        <authorList>
            <person name="Buettner E."/>
            <person name="Kellner H."/>
        </authorList>
    </citation>
    <scope>NUCLEOTIDE SEQUENCE [LARGE SCALE GENOMIC DNA]</scope>
    <source>
        <strain evidence="5 6">DSM 108284</strain>
    </source>
</reference>
<feature type="domain" description="RRM" evidence="4">
    <location>
        <begin position="758"/>
        <end position="834"/>
    </location>
</feature>
<dbReference type="OrthoDB" id="360390at2759"/>
<evidence type="ECO:0000256" key="1">
    <source>
        <dbReference type="ARBA" id="ARBA00022884"/>
    </source>
</evidence>
<feature type="region of interest" description="Disordered" evidence="3">
    <location>
        <begin position="574"/>
        <end position="607"/>
    </location>
</feature>
<comment type="caution">
    <text evidence="5">The sequence shown here is derived from an EMBL/GenBank/DDBJ whole genome shotgun (WGS) entry which is preliminary data.</text>
</comment>
<dbReference type="Gene3D" id="3.30.70.330">
    <property type="match status" value="3"/>
</dbReference>
<dbReference type="InterPro" id="IPR000504">
    <property type="entry name" value="RRM_dom"/>
</dbReference>
<feature type="domain" description="RRM" evidence="4">
    <location>
        <begin position="613"/>
        <end position="686"/>
    </location>
</feature>
<protein>
    <recommendedName>
        <fullName evidence="4">RRM domain-containing protein</fullName>
    </recommendedName>
</protein>
<evidence type="ECO:0000256" key="2">
    <source>
        <dbReference type="PROSITE-ProRule" id="PRU00176"/>
    </source>
</evidence>
<dbReference type="CDD" id="cd12296">
    <property type="entry name" value="RRM1_Prp24"/>
    <property type="match status" value="1"/>
</dbReference>
<dbReference type="AlphaFoldDB" id="A0A4Z0A318"/>
<feature type="compositionally biased region" description="Polar residues" evidence="3">
    <location>
        <begin position="981"/>
        <end position="992"/>
    </location>
</feature>
<dbReference type="Proteomes" id="UP000298061">
    <property type="component" value="Unassembled WGS sequence"/>
</dbReference>
<accession>A0A4Z0A318</accession>
<gene>
    <name evidence="5" type="ORF">EWM64_g2871</name>
</gene>
<dbReference type="SUPFAM" id="SSF48452">
    <property type="entry name" value="TPR-like"/>
    <property type="match status" value="1"/>
</dbReference>
<dbReference type="SMART" id="SM00360">
    <property type="entry name" value="RRM"/>
    <property type="match status" value="4"/>
</dbReference>
<evidence type="ECO:0000259" key="4">
    <source>
        <dbReference type="PROSITE" id="PS50102"/>
    </source>
</evidence>
<feature type="compositionally biased region" description="Low complexity" evidence="3">
    <location>
        <begin position="929"/>
        <end position="942"/>
    </location>
</feature>
<keyword evidence="1 2" id="KW-0694">RNA-binding</keyword>
<dbReference type="InterPro" id="IPR035979">
    <property type="entry name" value="RBD_domain_sf"/>
</dbReference>
<proteinExistence type="predicted"/>
<dbReference type="GO" id="GO:0003729">
    <property type="term" value="F:mRNA binding"/>
    <property type="evidence" value="ECO:0007669"/>
    <property type="project" value="TreeGrafter"/>
</dbReference>
<organism evidence="5 6">
    <name type="scientific">Hericium alpestre</name>
    <dbReference type="NCBI Taxonomy" id="135208"/>
    <lineage>
        <taxon>Eukaryota</taxon>
        <taxon>Fungi</taxon>
        <taxon>Dikarya</taxon>
        <taxon>Basidiomycota</taxon>
        <taxon>Agaricomycotina</taxon>
        <taxon>Agaricomycetes</taxon>
        <taxon>Russulales</taxon>
        <taxon>Hericiaceae</taxon>
        <taxon>Hericium</taxon>
    </lineage>
</organism>
<dbReference type="GO" id="GO:0005737">
    <property type="term" value="C:cytoplasm"/>
    <property type="evidence" value="ECO:0007669"/>
    <property type="project" value="TreeGrafter"/>
</dbReference>
<dbReference type="InterPro" id="IPR011990">
    <property type="entry name" value="TPR-like_helical_dom_sf"/>
</dbReference>
<dbReference type="GO" id="GO:0005634">
    <property type="term" value="C:nucleus"/>
    <property type="evidence" value="ECO:0007669"/>
    <property type="project" value="TreeGrafter"/>
</dbReference>